<dbReference type="OrthoDB" id="9792800at2"/>
<dbReference type="PANTHER" id="PTHR43581">
    <property type="entry name" value="ATP/GTP PHOSPHATASE"/>
    <property type="match status" value="1"/>
</dbReference>
<name>M7X8W7_9BACT</name>
<evidence type="ECO:0008006" key="5">
    <source>
        <dbReference type="Google" id="ProtNLM"/>
    </source>
</evidence>
<evidence type="ECO:0000259" key="2">
    <source>
        <dbReference type="Pfam" id="PF13175"/>
    </source>
</evidence>
<sequence length="565" mass="64795">MRYFHHLGLDNFRLFSKLTTFSLAPITIITGTNNSGKSSLIKSLQLFNNSVQETKGITKLSFANGRHNLGTFRNVLNKNRGNQNQLTFEFDFHLPQIDQRAFLSLTYEAINKSSESGTLVSYRVFLESGETILKCVLKGYDEHRNSYYFNMEKVFQLLLEKFDDKYLAETRTLIADLEDWGSDESLIYQRGGAENLNFNNYSIFKLFKYKHTFGSIYPDDSLFFHPDMFDGESFYLKGIEDPELKKKIEEKIVSSFQDGVSVEFDEGTGDYIFSTLGWALGYWKTSIEMGFPKSAIVNGWSALMEYILTKYIPHLHKAIVDFDNRFHSINSLSSLRANTSRMYSNASDIVEINSLILEFSQLNIPDGDQILEFIKEQLILFDIGDDIDIKRHQGVASEISIVKNGEKTLLADLGYGFSQFLPLIIKVAIIAYNKRYHVDGTVNYYTYPPSMLLLEEPESNLHPSNQSKLAEFVFAAAAKFNIQFLIETHSEYMIRNFQFMVASKRLGTEDVTIYYFNKPDTAEYESSPFRKIDILPGGRLSGEFGTGFFDETPRLLSELFNSNFN</sequence>
<proteinExistence type="predicted"/>
<dbReference type="STRING" id="1239962.C943_04154"/>
<accession>M7X8W7</accession>
<dbReference type="AlphaFoldDB" id="M7X8W7"/>
<evidence type="ECO:0000313" key="4">
    <source>
        <dbReference type="Proteomes" id="UP000010953"/>
    </source>
</evidence>
<dbReference type="Gene3D" id="3.40.50.300">
    <property type="entry name" value="P-loop containing nucleotide triphosphate hydrolases"/>
    <property type="match status" value="2"/>
</dbReference>
<feature type="domain" description="DUF3696" evidence="1">
    <location>
        <begin position="509"/>
        <end position="559"/>
    </location>
</feature>
<feature type="domain" description="Endonuclease GajA/Old nuclease/RecF-like AAA" evidence="2">
    <location>
        <begin position="8"/>
        <end position="494"/>
    </location>
</feature>
<dbReference type="InterPro" id="IPR041685">
    <property type="entry name" value="AAA_GajA/Old/RecF-like"/>
</dbReference>
<dbReference type="Pfam" id="PF12476">
    <property type="entry name" value="DUF3696"/>
    <property type="match status" value="1"/>
</dbReference>
<evidence type="ECO:0000313" key="3">
    <source>
        <dbReference type="EMBL" id="EMS33835.1"/>
    </source>
</evidence>
<protein>
    <recommendedName>
        <fullName evidence="5">AAA domain-containing protein</fullName>
    </recommendedName>
</protein>
<dbReference type="InterPro" id="IPR051396">
    <property type="entry name" value="Bact_Antivir_Def_Nuclease"/>
</dbReference>
<dbReference type="InterPro" id="IPR022532">
    <property type="entry name" value="DUF3696"/>
</dbReference>
<dbReference type="InterPro" id="IPR027417">
    <property type="entry name" value="P-loop_NTPase"/>
</dbReference>
<evidence type="ECO:0000259" key="1">
    <source>
        <dbReference type="Pfam" id="PF12476"/>
    </source>
</evidence>
<dbReference type="SUPFAM" id="SSF52540">
    <property type="entry name" value="P-loop containing nucleoside triphosphate hydrolases"/>
    <property type="match status" value="1"/>
</dbReference>
<dbReference type="PANTHER" id="PTHR43581:SF2">
    <property type="entry name" value="EXCINUCLEASE ATPASE SUBUNIT"/>
    <property type="match status" value="1"/>
</dbReference>
<dbReference type="Pfam" id="PF13175">
    <property type="entry name" value="AAA_15"/>
    <property type="match status" value="1"/>
</dbReference>
<dbReference type="eggNOG" id="COG4938">
    <property type="taxonomic scope" value="Bacteria"/>
</dbReference>
<reference evidence="3" key="1">
    <citation type="submission" date="2013-01" db="EMBL/GenBank/DDBJ databases">
        <title>Genome assembly of Mariniradius saccharolyticus AK6.</title>
        <authorList>
            <person name="Vaidya B."/>
            <person name="Khatri I."/>
            <person name="Tanuku N.R.S."/>
            <person name="Subramanian S."/>
            <person name="Pinnaka A."/>
        </authorList>
    </citation>
    <scope>NUCLEOTIDE SEQUENCE [LARGE SCALE GENOMIC DNA]</scope>
    <source>
        <strain evidence="3">AK6</strain>
    </source>
</reference>
<organism evidence="3 4">
    <name type="scientific">Mariniradius saccharolyticus AK6</name>
    <dbReference type="NCBI Taxonomy" id="1239962"/>
    <lineage>
        <taxon>Bacteria</taxon>
        <taxon>Pseudomonadati</taxon>
        <taxon>Bacteroidota</taxon>
        <taxon>Cytophagia</taxon>
        <taxon>Cytophagales</taxon>
        <taxon>Cyclobacteriaceae</taxon>
        <taxon>Mariniradius</taxon>
    </lineage>
</organism>
<dbReference type="Proteomes" id="UP000010953">
    <property type="component" value="Unassembled WGS sequence"/>
</dbReference>
<dbReference type="RefSeq" id="WP_008625888.1">
    <property type="nucleotide sequence ID" value="NZ_AMZY02000008.1"/>
</dbReference>
<dbReference type="EMBL" id="AMZY02000008">
    <property type="protein sequence ID" value="EMS33835.1"/>
    <property type="molecule type" value="Genomic_DNA"/>
</dbReference>
<gene>
    <name evidence="3" type="ORF">C943_04154</name>
</gene>
<keyword evidence="4" id="KW-1185">Reference proteome</keyword>
<dbReference type="InParanoid" id="M7X8W7"/>
<comment type="caution">
    <text evidence="3">The sequence shown here is derived from an EMBL/GenBank/DDBJ whole genome shotgun (WGS) entry which is preliminary data.</text>
</comment>